<proteinExistence type="predicted"/>
<evidence type="ECO:0000313" key="1">
    <source>
        <dbReference type="EMBL" id="GAU28991.1"/>
    </source>
</evidence>
<dbReference type="Proteomes" id="UP000242715">
    <property type="component" value="Unassembled WGS sequence"/>
</dbReference>
<protein>
    <recommendedName>
        <fullName evidence="3">Reverse transcriptase zinc-binding domain-containing protein</fullName>
    </recommendedName>
</protein>
<evidence type="ECO:0008006" key="3">
    <source>
        <dbReference type="Google" id="ProtNLM"/>
    </source>
</evidence>
<keyword evidence="2" id="KW-1185">Reference proteome</keyword>
<dbReference type="OrthoDB" id="1938131at2759"/>
<organism evidence="1 2">
    <name type="scientific">Trifolium subterraneum</name>
    <name type="common">Subterranean clover</name>
    <dbReference type="NCBI Taxonomy" id="3900"/>
    <lineage>
        <taxon>Eukaryota</taxon>
        <taxon>Viridiplantae</taxon>
        <taxon>Streptophyta</taxon>
        <taxon>Embryophyta</taxon>
        <taxon>Tracheophyta</taxon>
        <taxon>Spermatophyta</taxon>
        <taxon>Magnoliopsida</taxon>
        <taxon>eudicotyledons</taxon>
        <taxon>Gunneridae</taxon>
        <taxon>Pentapetalae</taxon>
        <taxon>rosids</taxon>
        <taxon>fabids</taxon>
        <taxon>Fabales</taxon>
        <taxon>Fabaceae</taxon>
        <taxon>Papilionoideae</taxon>
        <taxon>50 kb inversion clade</taxon>
        <taxon>NPAAA clade</taxon>
        <taxon>Hologalegina</taxon>
        <taxon>IRL clade</taxon>
        <taxon>Trifolieae</taxon>
        <taxon>Trifolium</taxon>
    </lineage>
</organism>
<dbReference type="AlphaFoldDB" id="A0A2Z6MAY4"/>
<reference evidence="2" key="1">
    <citation type="journal article" date="2017" name="Front. Plant Sci.">
        <title>Climate Clever Clovers: New Paradigm to Reduce the Environmental Footprint of Ruminants by Breeding Low Methanogenic Forages Utilizing Haplotype Variation.</title>
        <authorList>
            <person name="Kaur P."/>
            <person name="Appels R."/>
            <person name="Bayer P.E."/>
            <person name="Keeble-Gagnere G."/>
            <person name="Wang J."/>
            <person name="Hirakawa H."/>
            <person name="Shirasawa K."/>
            <person name="Vercoe P."/>
            <person name="Stefanova K."/>
            <person name="Durmic Z."/>
            <person name="Nichols P."/>
            <person name="Revell C."/>
            <person name="Isobe S.N."/>
            <person name="Edwards D."/>
            <person name="Erskine W."/>
        </authorList>
    </citation>
    <scope>NUCLEOTIDE SEQUENCE [LARGE SCALE GENOMIC DNA]</scope>
    <source>
        <strain evidence="2">cv. Daliak</strain>
    </source>
</reference>
<dbReference type="EMBL" id="DF973385">
    <property type="protein sequence ID" value="GAU28991.1"/>
    <property type="molecule type" value="Genomic_DNA"/>
</dbReference>
<accession>A0A2Z6MAY4</accession>
<evidence type="ECO:0000313" key="2">
    <source>
        <dbReference type="Proteomes" id="UP000242715"/>
    </source>
</evidence>
<sequence length="604" mass="68370">MTQVIAACRPQPQYVPPPEKVRNSVVIVLDRCVKPQIAAHGGAVVIKQDDELVGVAKDDALIIRLSLAAKAEGDQPFITYLSKQKKKKNASSGKLWAELTDLQNRYGGPWLFIGDFNAVLGGHEKRVFTICGLMEEPDIWSKLVYGAPINVKMALDEVIRIQTLIDENDVMEDIQRQDFHAQLVLTKAILSQDQFCHDKCEKAINALSKKFYAGNISMKVDIKKAFDFLDWNFLLEVLCQFGFNDTFCDWIQEILHSARLSILLMDQWAVLCRVQCLKGGIPVESYRRSSIWPGIREHVNKELDCSFCILETDPTLTPRIKEMTIPVFPLHDKLVWRDSKEGELTANQANNYMFPPQQPVTWSSWIRNKFVPPSTFIMWRCIHNWMPTDENLLKRDVHSLSPLPPDTTHVVITNLIKLWTWLHSLLHFVFDCTSVISRFTCFSPAWSELLCNLAAVSVVHVFHTIWMARNRIRFNNASINLQVAKTKILTAITKHTTSVGFLFGCRAADFAEFFCCRHMPSDSISVLWKTLSVLWIKANTDGSVCGDTAAAACGGLFRDHSTCFRGGFSSNLWLGYCSSCGTYGNYPCYGVTTSSGLVEFMDRE</sequence>
<name>A0A2Z6MAY4_TRISU</name>
<gene>
    <name evidence="1" type="ORF">TSUD_391920</name>
</gene>